<feature type="compositionally biased region" description="Polar residues" evidence="1">
    <location>
        <begin position="227"/>
        <end position="237"/>
    </location>
</feature>
<reference evidence="2" key="3">
    <citation type="journal article" date="2019" name="G3 (Bethesda)">
        <title>Hybrid Assembly of the Genome of the Entomopathogenic Nematode Steinernema carpocapsae Identifies the X-Chromosome.</title>
        <authorList>
            <person name="Serra L."/>
            <person name="Macchietto M."/>
            <person name="Macias-Munoz A."/>
            <person name="McGill C.J."/>
            <person name="Rodriguez I.M."/>
            <person name="Rodriguez B."/>
            <person name="Murad R."/>
            <person name="Mortazavi A."/>
        </authorList>
    </citation>
    <scope>NUCLEOTIDE SEQUENCE [LARGE SCALE GENOMIC DNA]</scope>
    <source>
        <strain evidence="2">ALL</strain>
    </source>
</reference>
<feature type="compositionally biased region" description="Polar residues" evidence="1">
    <location>
        <begin position="146"/>
        <end position="164"/>
    </location>
</feature>
<feature type="region of interest" description="Disordered" evidence="1">
    <location>
        <begin position="1"/>
        <end position="51"/>
    </location>
</feature>
<dbReference type="AlphaFoldDB" id="A0A4U8VAZ2"/>
<feature type="region of interest" description="Disordered" evidence="1">
    <location>
        <begin position="143"/>
        <end position="251"/>
    </location>
</feature>
<feature type="compositionally biased region" description="Low complexity" evidence="1">
    <location>
        <begin position="171"/>
        <end position="180"/>
    </location>
</feature>
<feature type="region of interest" description="Disordered" evidence="1">
    <location>
        <begin position="276"/>
        <end position="300"/>
    </location>
</feature>
<evidence type="ECO:0000313" key="2">
    <source>
        <dbReference type="EMBL" id="TMS40098.1"/>
    </source>
</evidence>
<sequence>MNPRNHPSLPLRHAPPLLFSGRLRPSCPPGVNELTPEREAQPAAVQAPRPAPCVREIPAREPLGHILLVGNPEMPQEEQVDHSSDEEEELQQNHQPSLMEAILVAVAGRNQPPIEDDWFVGMEVESPWPAAVGQQIENDDEFDSAVQVSLPSPSAASVQPQADQSRIIAQPRSPAPSAASVQPELGGQHDSVTYPGLSSSPTVSVKPQAADHLGIVAQPSPPAPFPTSLQPQAAEQSENPRKRRFSEEDMWHFDFQRPSQEAYTYKVTPFERVSGHYEDCEPCEKSPLEEKSPEEGSSKP</sequence>
<reference evidence="2" key="2">
    <citation type="journal article" date="2015" name="Genome Biol.">
        <title>Comparative genomics of Steinernema reveals deeply conserved gene regulatory networks.</title>
        <authorList>
            <person name="Dillman A.R."/>
            <person name="Macchietto M."/>
            <person name="Porter C.F."/>
            <person name="Rogers A."/>
            <person name="Williams B."/>
            <person name="Antoshechkin I."/>
            <person name="Lee M.M."/>
            <person name="Goodwin Z."/>
            <person name="Lu X."/>
            <person name="Lewis E.E."/>
            <person name="Goodrich-Blair H."/>
            <person name="Stock S.P."/>
            <person name="Adams B.J."/>
            <person name="Sternberg P.W."/>
            <person name="Mortazavi A."/>
        </authorList>
    </citation>
    <scope>NUCLEOTIDE SEQUENCE [LARGE SCALE GENOMIC DNA]</scope>
    <source>
        <strain evidence="2">ALL</strain>
    </source>
</reference>
<evidence type="ECO:0000256" key="1">
    <source>
        <dbReference type="SAM" id="MobiDB-lite"/>
    </source>
</evidence>
<accession>A0A4U8VAZ2</accession>
<reference evidence="2" key="1">
    <citation type="submission" date="2013-11" db="EMBL/GenBank/DDBJ databases">
        <authorList>
            <person name="Sternberg P."/>
            <person name="Dillman A."/>
            <person name="Macchietto M."/>
        </authorList>
    </citation>
    <scope>NUCLEOTIDE SEQUENCE</scope>
    <source>
        <strain evidence="2">ALL</strain>
    </source>
</reference>
<gene>
    <name evidence="2" type="ORF">L596_006521</name>
</gene>
<comment type="caution">
    <text evidence="2">The sequence shown here is derived from an EMBL/GenBank/DDBJ whole genome shotgun (WGS) entry which is preliminary data.</text>
</comment>
<name>A0A4U8VAZ2_STECR</name>
<proteinExistence type="predicted"/>
<organism evidence="2">
    <name type="scientific">Steinernema carpocapsae</name>
    <name type="common">Entomopathogenic nematode</name>
    <dbReference type="NCBI Taxonomy" id="34508"/>
    <lineage>
        <taxon>Eukaryota</taxon>
        <taxon>Metazoa</taxon>
        <taxon>Ecdysozoa</taxon>
        <taxon>Nematoda</taxon>
        <taxon>Chromadorea</taxon>
        <taxon>Rhabditida</taxon>
        <taxon>Tylenchina</taxon>
        <taxon>Panagrolaimomorpha</taxon>
        <taxon>Strongyloidoidea</taxon>
        <taxon>Steinernematidae</taxon>
        <taxon>Steinernema</taxon>
    </lineage>
</organism>
<dbReference type="EMBL" id="AZBU02000001">
    <property type="protein sequence ID" value="TMS40098.1"/>
    <property type="molecule type" value="Genomic_DNA"/>
</dbReference>
<feature type="compositionally biased region" description="Polar residues" evidence="1">
    <location>
        <begin position="196"/>
        <end position="205"/>
    </location>
</feature>
<protein>
    <submittedName>
        <fullName evidence="2">Uncharacterized protein</fullName>
    </submittedName>
</protein>